<evidence type="ECO:0000313" key="2">
    <source>
        <dbReference type="Proteomes" id="UP000789396"/>
    </source>
</evidence>
<accession>A0A9N9HRI4</accession>
<evidence type="ECO:0000313" key="1">
    <source>
        <dbReference type="EMBL" id="CAG8702138.1"/>
    </source>
</evidence>
<reference evidence="1" key="1">
    <citation type="submission" date="2021-06" db="EMBL/GenBank/DDBJ databases">
        <authorList>
            <person name="Kallberg Y."/>
            <person name="Tangrot J."/>
            <person name="Rosling A."/>
        </authorList>
    </citation>
    <scope>NUCLEOTIDE SEQUENCE</scope>
    <source>
        <strain evidence="1">IN212</strain>
    </source>
</reference>
<protein>
    <submittedName>
        <fullName evidence="1">7810_t:CDS:1</fullName>
    </submittedName>
</protein>
<dbReference type="OrthoDB" id="2442072at2759"/>
<proteinExistence type="predicted"/>
<gene>
    <name evidence="1" type="ORF">RFULGI_LOCUS10451</name>
</gene>
<dbReference type="AlphaFoldDB" id="A0A9N9HRI4"/>
<keyword evidence="2" id="KW-1185">Reference proteome</keyword>
<comment type="caution">
    <text evidence="1">The sequence shown here is derived from an EMBL/GenBank/DDBJ whole genome shotgun (WGS) entry which is preliminary data.</text>
</comment>
<dbReference type="Proteomes" id="UP000789396">
    <property type="component" value="Unassembled WGS sequence"/>
</dbReference>
<organism evidence="1 2">
    <name type="scientific">Racocetra fulgida</name>
    <dbReference type="NCBI Taxonomy" id="60492"/>
    <lineage>
        <taxon>Eukaryota</taxon>
        <taxon>Fungi</taxon>
        <taxon>Fungi incertae sedis</taxon>
        <taxon>Mucoromycota</taxon>
        <taxon>Glomeromycotina</taxon>
        <taxon>Glomeromycetes</taxon>
        <taxon>Diversisporales</taxon>
        <taxon>Gigasporaceae</taxon>
        <taxon>Racocetra</taxon>
    </lineage>
</organism>
<dbReference type="EMBL" id="CAJVPZ010020694">
    <property type="protein sequence ID" value="CAG8702138.1"/>
    <property type="molecule type" value="Genomic_DNA"/>
</dbReference>
<name>A0A9N9HRI4_9GLOM</name>
<sequence length="71" mass="8305">MIKGTGQSDQLDSDIESRLRVNREKQRVINTKYHDSNQQMARKDIEQLERLVTEENFPTTRPGRPPILRVA</sequence>